<feature type="transmembrane region" description="Helical" evidence="1">
    <location>
        <begin position="44"/>
        <end position="67"/>
    </location>
</feature>
<dbReference type="PROSITE" id="PS51257">
    <property type="entry name" value="PROKAR_LIPOPROTEIN"/>
    <property type="match status" value="1"/>
</dbReference>
<proteinExistence type="predicted"/>
<gene>
    <name evidence="2" type="ORF">IAC61_00115</name>
</gene>
<keyword evidence="1" id="KW-1133">Transmembrane helix</keyword>
<sequence>MSKAKIANLQKGRAVWLALLLACLAALSVVFGCVFGLVNRGNDFYLMIVGPILCFLLLAFSSFALFAKIIPYSRLAKVLSRYLNCPFEAVKGEIAIKEELAMRELSPCRIYEVTVKTPAPYPDKHFEAAVPIAFGEALPSRGTFYLHNAFLLAYSEGIDEAE</sequence>
<evidence type="ECO:0000256" key="1">
    <source>
        <dbReference type="SAM" id="Phobius"/>
    </source>
</evidence>
<keyword evidence="1" id="KW-0812">Transmembrane</keyword>
<dbReference type="AlphaFoldDB" id="A0A9D9DDF7"/>
<reference evidence="2" key="2">
    <citation type="journal article" date="2021" name="PeerJ">
        <title>Extensive microbial diversity within the chicken gut microbiome revealed by metagenomics and culture.</title>
        <authorList>
            <person name="Gilroy R."/>
            <person name="Ravi A."/>
            <person name="Getino M."/>
            <person name="Pursley I."/>
            <person name="Horton D.L."/>
            <person name="Alikhan N.F."/>
            <person name="Baker D."/>
            <person name="Gharbi K."/>
            <person name="Hall N."/>
            <person name="Watson M."/>
            <person name="Adriaenssens E.M."/>
            <person name="Foster-Nyarko E."/>
            <person name="Jarju S."/>
            <person name="Secka A."/>
            <person name="Antonio M."/>
            <person name="Oren A."/>
            <person name="Chaudhuri R.R."/>
            <person name="La Ragione R."/>
            <person name="Hildebrand F."/>
            <person name="Pallen M.J."/>
        </authorList>
    </citation>
    <scope>NUCLEOTIDE SEQUENCE</scope>
    <source>
        <strain evidence="2">17113</strain>
    </source>
</reference>
<feature type="transmembrane region" description="Helical" evidence="1">
    <location>
        <begin position="14"/>
        <end position="38"/>
    </location>
</feature>
<comment type="caution">
    <text evidence="2">The sequence shown here is derived from an EMBL/GenBank/DDBJ whole genome shotgun (WGS) entry which is preliminary data.</text>
</comment>
<keyword evidence="1" id="KW-0472">Membrane</keyword>
<dbReference type="Proteomes" id="UP000823634">
    <property type="component" value="Unassembled WGS sequence"/>
</dbReference>
<dbReference type="EMBL" id="JADINA010000001">
    <property type="protein sequence ID" value="MBO8425709.1"/>
    <property type="molecule type" value="Genomic_DNA"/>
</dbReference>
<protein>
    <submittedName>
        <fullName evidence="2">Uncharacterized protein</fullName>
    </submittedName>
</protein>
<evidence type="ECO:0000313" key="2">
    <source>
        <dbReference type="EMBL" id="MBO8425709.1"/>
    </source>
</evidence>
<organism evidence="2 3">
    <name type="scientific">Candidatus Alloenteromonas pullistercoris</name>
    <dbReference type="NCBI Taxonomy" id="2840785"/>
    <lineage>
        <taxon>Bacteria</taxon>
        <taxon>Bacillati</taxon>
        <taxon>Bacillota</taxon>
        <taxon>Bacillota incertae sedis</taxon>
        <taxon>Candidatus Alloenteromonas</taxon>
    </lineage>
</organism>
<reference evidence="2" key="1">
    <citation type="submission" date="2020-10" db="EMBL/GenBank/DDBJ databases">
        <authorList>
            <person name="Gilroy R."/>
        </authorList>
    </citation>
    <scope>NUCLEOTIDE SEQUENCE</scope>
    <source>
        <strain evidence="2">17113</strain>
    </source>
</reference>
<accession>A0A9D9DDF7</accession>
<evidence type="ECO:0000313" key="3">
    <source>
        <dbReference type="Proteomes" id="UP000823634"/>
    </source>
</evidence>
<name>A0A9D9DDF7_9FIRM</name>